<gene>
    <name evidence="13" type="primary">ispA</name>
    <name evidence="13" type="ORF">SSCH_630013</name>
</gene>
<evidence type="ECO:0000313" key="13">
    <source>
        <dbReference type="EMBL" id="CEO89875.1"/>
    </source>
</evidence>
<evidence type="ECO:0000256" key="5">
    <source>
        <dbReference type="ARBA" id="ARBA00022679"/>
    </source>
</evidence>
<evidence type="ECO:0000256" key="2">
    <source>
        <dbReference type="ARBA" id="ARBA00006706"/>
    </source>
</evidence>
<dbReference type="PANTHER" id="PTHR43281">
    <property type="entry name" value="FARNESYL DIPHOSPHATE SYNTHASE"/>
    <property type="match status" value="1"/>
</dbReference>
<dbReference type="CDD" id="cd00685">
    <property type="entry name" value="Trans_IPPS_HT"/>
    <property type="match status" value="1"/>
</dbReference>
<keyword evidence="7" id="KW-0460">Magnesium</keyword>
<dbReference type="SFLD" id="SFLDG01017">
    <property type="entry name" value="Polyprenyl_Transferase_Like"/>
    <property type="match status" value="1"/>
</dbReference>
<dbReference type="EMBL" id="CDRZ01000262">
    <property type="protein sequence ID" value="CEO89875.1"/>
    <property type="molecule type" value="Genomic_DNA"/>
</dbReference>
<dbReference type="FunFam" id="1.10.600.10:FF:000001">
    <property type="entry name" value="Geranylgeranyl diphosphate synthase"/>
    <property type="match status" value="1"/>
</dbReference>
<evidence type="ECO:0000256" key="1">
    <source>
        <dbReference type="ARBA" id="ARBA00001946"/>
    </source>
</evidence>
<dbReference type="Gene3D" id="1.10.600.10">
    <property type="entry name" value="Farnesyl Diphosphate Synthase"/>
    <property type="match status" value="1"/>
</dbReference>
<evidence type="ECO:0000256" key="4">
    <source>
        <dbReference type="ARBA" id="ARBA00015100"/>
    </source>
</evidence>
<dbReference type="OrthoDB" id="9805316at2"/>
<evidence type="ECO:0000256" key="3">
    <source>
        <dbReference type="ARBA" id="ARBA00012439"/>
    </source>
</evidence>
<dbReference type="GO" id="GO:0016114">
    <property type="term" value="P:terpenoid biosynthetic process"/>
    <property type="evidence" value="ECO:0007669"/>
    <property type="project" value="UniProtKB-ARBA"/>
</dbReference>
<evidence type="ECO:0000256" key="12">
    <source>
        <dbReference type="RuleBase" id="RU004466"/>
    </source>
</evidence>
<dbReference type="EC" id="2.5.1.10" evidence="3"/>
<dbReference type="PROSITE" id="PS00723">
    <property type="entry name" value="POLYPRENYL_SYNTHASE_1"/>
    <property type="match status" value="1"/>
</dbReference>
<accession>A0A0B7MIK9</accession>
<dbReference type="NCBIfam" id="NF045485">
    <property type="entry name" value="FPPsyn"/>
    <property type="match status" value="1"/>
</dbReference>
<dbReference type="SFLD" id="SFLDS00005">
    <property type="entry name" value="Isoprenoid_Synthase_Type_I"/>
    <property type="match status" value="1"/>
</dbReference>
<comment type="catalytic activity">
    <reaction evidence="11">
        <text>isopentenyl diphosphate + (2E)-geranyl diphosphate = (2E,6E)-farnesyl diphosphate + diphosphate</text>
        <dbReference type="Rhea" id="RHEA:19361"/>
        <dbReference type="ChEBI" id="CHEBI:33019"/>
        <dbReference type="ChEBI" id="CHEBI:58057"/>
        <dbReference type="ChEBI" id="CHEBI:128769"/>
        <dbReference type="ChEBI" id="CHEBI:175763"/>
        <dbReference type="EC" id="2.5.1.10"/>
    </reaction>
</comment>
<evidence type="ECO:0000256" key="9">
    <source>
        <dbReference type="ARBA" id="ARBA00032380"/>
    </source>
</evidence>
<keyword evidence="5 12" id="KW-0808">Transferase</keyword>
<evidence type="ECO:0000256" key="7">
    <source>
        <dbReference type="ARBA" id="ARBA00022842"/>
    </source>
</evidence>
<evidence type="ECO:0000256" key="10">
    <source>
        <dbReference type="ARBA" id="ARBA00032873"/>
    </source>
</evidence>
<dbReference type="PROSITE" id="PS00444">
    <property type="entry name" value="POLYPRENYL_SYNTHASE_2"/>
    <property type="match status" value="1"/>
</dbReference>
<protein>
    <recommendedName>
        <fullName evidence="4">Farnesyl diphosphate synthase</fullName>
        <ecNumber evidence="3">2.5.1.10</ecNumber>
    </recommendedName>
    <alternativeName>
        <fullName evidence="10">(2E,6E)-farnesyl diphosphate synthase</fullName>
    </alternativeName>
    <alternativeName>
        <fullName evidence="9">Geranyltranstransferase</fullName>
    </alternativeName>
</protein>
<evidence type="ECO:0000256" key="6">
    <source>
        <dbReference type="ARBA" id="ARBA00022723"/>
    </source>
</evidence>
<dbReference type="GO" id="GO:0004337">
    <property type="term" value="F:(2E,6E)-farnesyl diphosphate synthase activity"/>
    <property type="evidence" value="ECO:0007669"/>
    <property type="project" value="UniProtKB-EC"/>
</dbReference>
<comment type="cofactor">
    <cofactor evidence="1">
        <name>Mg(2+)</name>
        <dbReference type="ChEBI" id="CHEBI:18420"/>
    </cofactor>
</comment>
<dbReference type="Pfam" id="PF00348">
    <property type="entry name" value="polyprenyl_synt"/>
    <property type="match status" value="1"/>
</dbReference>
<dbReference type="AlphaFoldDB" id="A0A0B7MIK9"/>
<organism evidence="13 14">
    <name type="scientific">Syntrophaceticus schinkii</name>
    <dbReference type="NCBI Taxonomy" id="499207"/>
    <lineage>
        <taxon>Bacteria</taxon>
        <taxon>Bacillati</taxon>
        <taxon>Bacillota</taxon>
        <taxon>Clostridia</taxon>
        <taxon>Thermoanaerobacterales</taxon>
        <taxon>Thermoanaerobacterales Family III. Incertae Sedis</taxon>
        <taxon>Syntrophaceticus</taxon>
    </lineage>
</organism>
<keyword evidence="8" id="KW-0414">Isoprene biosynthesis</keyword>
<dbReference type="RefSeq" id="WP_044665733.1">
    <property type="nucleotide sequence ID" value="NZ_CDRZ01000262.1"/>
</dbReference>
<keyword evidence="14" id="KW-1185">Reference proteome</keyword>
<evidence type="ECO:0000256" key="11">
    <source>
        <dbReference type="ARBA" id="ARBA00049399"/>
    </source>
</evidence>
<proteinExistence type="inferred from homology"/>
<dbReference type="InterPro" id="IPR000092">
    <property type="entry name" value="Polyprenyl_synt"/>
</dbReference>
<evidence type="ECO:0000256" key="8">
    <source>
        <dbReference type="ARBA" id="ARBA00023229"/>
    </source>
</evidence>
<dbReference type="InterPro" id="IPR033749">
    <property type="entry name" value="Polyprenyl_synt_CS"/>
</dbReference>
<keyword evidence="6" id="KW-0479">Metal-binding</keyword>
<name>A0A0B7MIK9_9FIRM</name>
<dbReference type="GO" id="GO:0046872">
    <property type="term" value="F:metal ion binding"/>
    <property type="evidence" value="ECO:0007669"/>
    <property type="project" value="UniProtKB-KW"/>
</dbReference>
<evidence type="ECO:0000313" key="14">
    <source>
        <dbReference type="Proteomes" id="UP000046155"/>
    </source>
</evidence>
<sequence length="295" mass="31508">MNWEQALGSKAELINTALDLLLPRASAYPSPIHEAMRYSTLAGGKRLRGAFVIAVADILGTDGERVLPAAAALEMIHTYSLIHDDLPAMDDDDYRRGKPTCHKVYGEAVAILAGDALLTLAFCTLSRLQEKGFEPGVVLRVIQEVGKAAGSQGLIGGQAVDLDSEGVKVSKETLEYIHNHKTGALFSASVRCGALLSGAGDEELQALSEYAKGFGLAFQITDDLLDLTGDQELLGKKPGSDLAKNKATFPGILGIGEAIKLAEDQVKKCQLSIARFGPRADFLRGAANYLLTRKR</sequence>
<dbReference type="GO" id="GO:0005737">
    <property type="term" value="C:cytoplasm"/>
    <property type="evidence" value="ECO:0007669"/>
    <property type="project" value="UniProtKB-ARBA"/>
</dbReference>
<comment type="similarity">
    <text evidence="2 12">Belongs to the FPP/GGPP synthase family.</text>
</comment>
<reference evidence="14" key="1">
    <citation type="submission" date="2015-01" db="EMBL/GenBank/DDBJ databases">
        <authorList>
            <person name="Manzoor Shahid"/>
            <person name="Zubair Saima"/>
        </authorList>
    </citation>
    <scope>NUCLEOTIDE SEQUENCE [LARGE SCALE GENOMIC DNA]</scope>
    <source>
        <strain evidence="14">Sp3</strain>
    </source>
</reference>
<dbReference type="SUPFAM" id="SSF48576">
    <property type="entry name" value="Terpenoid synthases"/>
    <property type="match status" value="1"/>
</dbReference>
<dbReference type="InterPro" id="IPR053378">
    <property type="entry name" value="Prenyl_diphosphate_synthase"/>
</dbReference>
<dbReference type="InterPro" id="IPR008949">
    <property type="entry name" value="Isoprenoid_synthase_dom_sf"/>
</dbReference>
<dbReference type="Proteomes" id="UP000046155">
    <property type="component" value="Unassembled WGS sequence"/>
</dbReference>
<dbReference type="PANTHER" id="PTHR43281:SF1">
    <property type="entry name" value="FARNESYL DIPHOSPHATE SYNTHASE"/>
    <property type="match status" value="1"/>
</dbReference>